<dbReference type="Gene3D" id="1.10.510.10">
    <property type="entry name" value="Transferase(Phosphotransferase) domain 1"/>
    <property type="match status" value="1"/>
</dbReference>
<keyword evidence="5 9" id="KW-0418">Kinase</keyword>
<dbReference type="PANTHER" id="PTHR43289:SF6">
    <property type="entry name" value="SERINE_THREONINE-PROTEIN KINASE NEKL-3"/>
    <property type="match status" value="1"/>
</dbReference>
<dbReference type="InterPro" id="IPR011009">
    <property type="entry name" value="Kinase-like_dom_sf"/>
</dbReference>
<dbReference type="SUPFAM" id="SSF48452">
    <property type="entry name" value="TPR-like"/>
    <property type="match status" value="1"/>
</dbReference>
<reference evidence="9" key="1">
    <citation type="submission" date="2022-08" db="EMBL/GenBank/DDBJ databases">
        <title>Draft genome sequencing of Roseisolibacter agri AW1220.</title>
        <authorList>
            <person name="Tobiishi Y."/>
            <person name="Tonouchi A."/>
        </authorList>
    </citation>
    <scope>NUCLEOTIDE SEQUENCE</scope>
    <source>
        <strain evidence="9">AW1220</strain>
    </source>
</reference>
<evidence type="ECO:0000256" key="5">
    <source>
        <dbReference type="ARBA" id="ARBA00022777"/>
    </source>
</evidence>
<protein>
    <recommendedName>
        <fullName evidence="1">non-specific serine/threonine protein kinase</fullName>
        <ecNumber evidence="1">2.7.11.1</ecNumber>
    </recommendedName>
</protein>
<keyword evidence="10" id="KW-1185">Reference proteome</keyword>
<dbReference type="InterPro" id="IPR008271">
    <property type="entry name" value="Ser/Thr_kinase_AS"/>
</dbReference>
<gene>
    <name evidence="9" type="ORF">rosag_16110</name>
</gene>
<dbReference type="RefSeq" id="WP_284349539.1">
    <property type="nucleotide sequence ID" value="NZ_BRXS01000002.1"/>
</dbReference>
<dbReference type="InterPro" id="IPR000719">
    <property type="entry name" value="Prot_kinase_dom"/>
</dbReference>
<dbReference type="PROSITE" id="PS00108">
    <property type="entry name" value="PROTEIN_KINASE_ST"/>
    <property type="match status" value="1"/>
</dbReference>
<comment type="caution">
    <text evidence="9">The sequence shown here is derived from an EMBL/GenBank/DDBJ whole genome shotgun (WGS) entry which is preliminary data.</text>
</comment>
<feature type="binding site" evidence="7">
    <location>
        <position position="46"/>
    </location>
    <ligand>
        <name>ATP</name>
        <dbReference type="ChEBI" id="CHEBI:30616"/>
    </ligand>
</feature>
<dbReference type="SUPFAM" id="SSF56112">
    <property type="entry name" value="Protein kinase-like (PK-like)"/>
    <property type="match status" value="1"/>
</dbReference>
<evidence type="ECO:0000256" key="4">
    <source>
        <dbReference type="ARBA" id="ARBA00022741"/>
    </source>
</evidence>
<sequence>MTDLLRHRLQTSLGAAYTLERELGGGGMSRVFVAREEALGRDVVVKVLSPELAEGLSADRFAREIRLAAALQQANIVPVITAGTGDGVPYYTMPYVDGLSLRQRLARGPLPVDDAVSILRDVARALAYAHERGVVHRDIKPDNILLSGDAAVVTDFGIAKALSASKTRADGETLTRVGTSLGTPAYMAPEQAAGDPATDHRADLYALGCVAYELLTGAAPFAGRPAHALFAAHMSETPAPLPAGVPRPLAALVMRCLQKDPARRPQSARELLQALDATTTGAGRAAGRGWRLTAVAAVIALGGSAAVGARLYRTRAGSSPSADGRSLAVLPLANASGDTASAYFADGLTEELTSVVSKLPGVRVVGGLSAAAFRDRTSLDAREVGARLHVGQVLEGSVRRAGARVRIAARLTNTGDGTLAWSDTYERDAADVFAVQAEIARAVAAALRVRLGGADSVRLARGGTRDTVAHELYLRGRAKQLQYSAASLREAIALFEQAVARDPSYADAWAAIGVAWANLGDEHVAPREAGEHMIAAASRALAIDSTLGTARFDRALGLAYLRRISVRDLVAEVRRAVDASPNDAMLQALGGFLVLLEDRDAGVAIALRTRDIDPLAGVVAAFPAWVLRYAGRTADAERLARQAIALQGDVGISHGTLGTILLDLHREADALAAFERGRAVGDRDLSTAGMGVALARLGRIEEARRVRAQLEAEARTRYVVGDWMAKLCLALGDRDGALAWLARAADAGSAYTMFVDLDPDFAALRGDPRFEAVRRRVGLAGDAAGGAR</sequence>
<dbReference type="InterPro" id="IPR017441">
    <property type="entry name" value="Protein_kinase_ATP_BS"/>
</dbReference>
<keyword evidence="3" id="KW-0808">Transferase</keyword>
<dbReference type="FunFam" id="1.10.510.10:FF:000021">
    <property type="entry name" value="Serine/threonine protein kinase"/>
    <property type="match status" value="1"/>
</dbReference>
<dbReference type="EC" id="2.7.11.1" evidence="1"/>
<name>A0AA37QE67_9BACT</name>
<evidence type="ECO:0000256" key="7">
    <source>
        <dbReference type="PROSITE-ProRule" id="PRU10141"/>
    </source>
</evidence>
<dbReference type="EMBL" id="BRXS01000002">
    <property type="protein sequence ID" value="GLC25098.1"/>
    <property type="molecule type" value="Genomic_DNA"/>
</dbReference>
<dbReference type="GO" id="GO:0004674">
    <property type="term" value="F:protein serine/threonine kinase activity"/>
    <property type="evidence" value="ECO:0007669"/>
    <property type="project" value="UniProtKB-KW"/>
</dbReference>
<dbReference type="AlphaFoldDB" id="A0AA37QE67"/>
<dbReference type="PROSITE" id="PS00107">
    <property type="entry name" value="PROTEIN_KINASE_ATP"/>
    <property type="match status" value="1"/>
</dbReference>
<dbReference type="InterPro" id="IPR011990">
    <property type="entry name" value="TPR-like_helical_dom_sf"/>
</dbReference>
<dbReference type="PROSITE" id="PS50011">
    <property type="entry name" value="PROTEIN_KINASE_DOM"/>
    <property type="match status" value="1"/>
</dbReference>
<dbReference type="GO" id="GO:0005524">
    <property type="term" value="F:ATP binding"/>
    <property type="evidence" value="ECO:0007669"/>
    <property type="project" value="UniProtKB-UniRule"/>
</dbReference>
<evidence type="ECO:0000256" key="6">
    <source>
        <dbReference type="ARBA" id="ARBA00022840"/>
    </source>
</evidence>
<dbReference type="PANTHER" id="PTHR43289">
    <property type="entry name" value="MITOGEN-ACTIVATED PROTEIN KINASE KINASE KINASE 20-RELATED"/>
    <property type="match status" value="1"/>
</dbReference>
<dbReference type="Pfam" id="PF00069">
    <property type="entry name" value="Pkinase"/>
    <property type="match status" value="1"/>
</dbReference>
<evidence type="ECO:0000256" key="1">
    <source>
        <dbReference type="ARBA" id="ARBA00012513"/>
    </source>
</evidence>
<keyword evidence="4 7" id="KW-0547">Nucleotide-binding</keyword>
<keyword evidence="2 9" id="KW-0723">Serine/threonine-protein kinase</keyword>
<dbReference type="NCBIfam" id="NF047558">
    <property type="entry name" value="TPR_END_plus"/>
    <property type="match status" value="1"/>
</dbReference>
<dbReference type="Proteomes" id="UP001161325">
    <property type="component" value="Unassembled WGS sequence"/>
</dbReference>
<evidence type="ECO:0000259" key="8">
    <source>
        <dbReference type="PROSITE" id="PS50011"/>
    </source>
</evidence>
<dbReference type="CDD" id="cd14014">
    <property type="entry name" value="STKc_PknB_like"/>
    <property type="match status" value="1"/>
</dbReference>
<evidence type="ECO:0000313" key="9">
    <source>
        <dbReference type="EMBL" id="GLC25098.1"/>
    </source>
</evidence>
<evidence type="ECO:0000256" key="3">
    <source>
        <dbReference type="ARBA" id="ARBA00022679"/>
    </source>
</evidence>
<keyword evidence="6 7" id="KW-0067">ATP-binding</keyword>
<feature type="domain" description="Protein kinase" evidence="8">
    <location>
        <begin position="17"/>
        <end position="279"/>
    </location>
</feature>
<dbReference type="Gene3D" id="1.25.40.10">
    <property type="entry name" value="Tetratricopeptide repeat domain"/>
    <property type="match status" value="2"/>
</dbReference>
<proteinExistence type="predicted"/>
<accession>A0AA37QE67</accession>
<evidence type="ECO:0000256" key="2">
    <source>
        <dbReference type="ARBA" id="ARBA00022527"/>
    </source>
</evidence>
<dbReference type="Gene3D" id="3.30.200.20">
    <property type="entry name" value="Phosphorylase Kinase, domain 1"/>
    <property type="match status" value="1"/>
</dbReference>
<evidence type="ECO:0000313" key="10">
    <source>
        <dbReference type="Proteomes" id="UP001161325"/>
    </source>
</evidence>
<dbReference type="SMART" id="SM00220">
    <property type="entry name" value="S_TKc"/>
    <property type="match status" value="1"/>
</dbReference>
<organism evidence="9 10">
    <name type="scientific">Roseisolibacter agri</name>
    <dbReference type="NCBI Taxonomy" id="2014610"/>
    <lineage>
        <taxon>Bacteria</taxon>
        <taxon>Pseudomonadati</taxon>
        <taxon>Gemmatimonadota</taxon>
        <taxon>Gemmatimonadia</taxon>
        <taxon>Gemmatimonadales</taxon>
        <taxon>Gemmatimonadaceae</taxon>
        <taxon>Roseisolibacter</taxon>
    </lineage>
</organism>